<dbReference type="Proteomes" id="UP000000267">
    <property type="component" value="Unassembled WGS sequence"/>
</dbReference>
<accession>A7THH2</accession>
<evidence type="ECO:0000313" key="3">
    <source>
        <dbReference type="Proteomes" id="UP000000267"/>
    </source>
</evidence>
<dbReference type="InParanoid" id="A7THH2"/>
<dbReference type="EMBL" id="DS480391">
    <property type="protein sequence ID" value="EDO18296.1"/>
    <property type="molecule type" value="Genomic_DNA"/>
</dbReference>
<dbReference type="OMA" id="RRSQFPK"/>
<dbReference type="KEGG" id="vpo:Kpol_1039p47"/>
<sequence length="173" mass="19660">MLRNLISVRFSSNVAAAFNAPSVSLPRRPMKKIRLGKSRPAIYHQFDVLVELSDGSVIKRRSQFPKDEYRLIQDQRNNPLWNKSRDDLVIVDANSGGSLDRFKKKYSSIFTVESTEAPVETKKDVSKSPKKIEVKEVSAQEDEFGVDDYLSLLNDDESQIKTGNLAVKKRSKK</sequence>
<evidence type="ECO:0000259" key="1">
    <source>
        <dbReference type="Pfam" id="PF21492"/>
    </source>
</evidence>
<dbReference type="GO" id="GO:0032543">
    <property type="term" value="P:mitochondrial translation"/>
    <property type="evidence" value="ECO:0007669"/>
    <property type="project" value="EnsemblFungi"/>
</dbReference>
<feature type="domain" description="Ribosomal protein bL31m N-terminal" evidence="1">
    <location>
        <begin position="25"/>
        <end position="84"/>
    </location>
</feature>
<dbReference type="STRING" id="436907.A7THH2"/>
<dbReference type="GO" id="GO:0005762">
    <property type="term" value="C:mitochondrial large ribosomal subunit"/>
    <property type="evidence" value="ECO:0007669"/>
    <property type="project" value="EnsemblFungi"/>
</dbReference>
<dbReference type="HOGENOM" id="CLU_130029_1_0_1"/>
<dbReference type="InterPro" id="IPR034600">
    <property type="entry name" value="Ribosomal_bL31m"/>
</dbReference>
<dbReference type="InterPro" id="IPR048874">
    <property type="entry name" value="Ribosomal_bL31m_N"/>
</dbReference>
<dbReference type="PANTHER" id="PTHR28174:SF1">
    <property type="entry name" value="LARGE RIBOSOMAL SUBUNIT PROTEIN BL31M"/>
    <property type="match status" value="1"/>
</dbReference>
<gene>
    <name evidence="2" type="ORF">Kpol_1039p47</name>
</gene>
<dbReference type="RefSeq" id="XP_001646154.1">
    <property type="nucleotide sequence ID" value="XM_001646104.1"/>
</dbReference>
<dbReference type="Pfam" id="PF21492">
    <property type="entry name" value="bL31_N"/>
    <property type="match status" value="1"/>
</dbReference>
<evidence type="ECO:0000313" key="2">
    <source>
        <dbReference type="EMBL" id="EDO18296.1"/>
    </source>
</evidence>
<proteinExistence type="predicted"/>
<dbReference type="eggNOG" id="ENOG502RZ6E">
    <property type="taxonomic scope" value="Eukaryota"/>
</dbReference>
<dbReference type="Gene3D" id="6.20.130.10">
    <property type="match status" value="1"/>
</dbReference>
<organism evidence="3">
    <name type="scientific">Vanderwaltozyma polyspora (strain ATCC 22028 / DSM 70294 / BCRC 21397 / CBS 2163 / NBRC 10782 / NRRL Y-8283 / UCD 57-17)</name>
    <name type="common">Kluyveromyces polysporus</name>
    <dbReference type="NCBI Taxonomy" id="436907"/>
    <lineage>
        <taxon>Eukaryota</taxon>
        <taxon>Fungi</taxon>
        <taxon>Dikarya</taxon>
        <taxon>Ascomycota</taxon>
        <taxon>Saccharomycotina</taxon>
        <taxon>Saccharomycetes</taxon>
        <taxon>Saccharomycetales</taxon>
        <taxon>Saccharomycetaceae</taxon>
        <taxon>Vanderwaltozyma</taxon>
    </lineage>
</organism>
<name>A7THH2_VANPO</name>
<dbReference type="PANTHER" id="PTHR28174">
    <property type="entry name" value="54S RIBOSOMAL PROTEIN L36, MITOCHONDRIAL"/>
    <property type="match status" value="1"/>
</dbReference>
<dbReference type="OrthoDB" id="5587740at2759"/>
<protein>
    <recommendedName>
        <fullName evidence="1">Ribosomal protein bL31m N-terminal domain-containing protein</fullName>
    </recommendedName>
</protein>
<keyword evidence="3" id="KW-1185">Reference proteome</keyword>
<dbReference type="FunCoup" id="A7THH2">
    <property type="interactions" value="197"/>
</dbReference>
<dbReference type="AlphaFoldDB" id="A7THH2"/>
<dbReference type="GeneID" id="5546577"/>
<dbReference type="PhylomeDB" id="A7THH2"/>
<reference evidence="2 3" key="1">
    <citation type="journal article" date="2007" name="Proc. Natl. Acad. Sci. U.S.A.">
        <title>Independent sorting-out of thousands of duplicated gene pairs in two yeast species descended from a whole-genome duplication.</title>
        <authorList>
            <person name="Scannell D.R."/>
            <person name="Frank A.C."/>
            <person name="Conant G.C."/>
            <person name="Byrne K.P."/>
            <person name="Woolfit M."/>
            <person name="Wolfe K.H."/>
        </authorList>
    </citation>
    <scope>NUCLEOTIDE SEQUENCE [LARGE SCALE GENOMIC DNA]</scope>
    <source>
        <strain evidence="3">ATCC 22028 / DSM 70294 / BCRC 21397 / CBS 2163 / NBRC 10782 / NRRL Y-8283 / UCD 57-17</strain>
    </source>
</reference>
<dbReference type="GO" id="GO:0003735">
    <property type="term" value="F:structural constituent of ribosome"/>
    <property type="evidence" value="ECO:0007669"/>
    <property type="project" value="EnsemblFungi"/>
</dbReference>